<comment type="caution">
    <text evidence="5">The sequence shown here is derived from an EMBL/GenBank/DDBJ whole genome shotgun (WGS) entry which is preliminary data.</text>
</comment>
<name>A0A644WBQ7_9ZZZZ</name>
<dbReference type="InterPro" id="IPR016181">
    <property type="entry name" value="Acyl_CoA_acyltransferase"/>
</dbReference>
<protein>
    <recommendedName>
        <fullName evidence="4">N-acetyltransferase domain-containing protein</fullName>
    </recommendedName>
</protein>
<dbReference type="FunFam" id="3.40.630.30:FF:000064">
    <property type="entry name" value="GNAT family acetyltransferase"/>
    <property type="match status" value="1"/>
</dbReference>
<reference evidence="5" key="1">
    <citation type="submission" date="2019-08" db="EMBL/GenBank/DDBJ databases">
        <authorList>
            <person name="Kucharzyk K."/>
            <person name="Murdoch R.W."/>
            <person name="Higgins S."/>
            <person name="Loffler F."/>
        </authorList>
    </citation>
    <scope>NUCLEOTIDE SEQUENCE</scope>
</reference>
<keyword evidence="3" id="KW-0012">Acyltransferase</keyword>
<dbReference type="GO" id="GO:0008080">
    <property type="term" value="F:N-acetyltransferase activity"/>
    <property type="evidence" value="ECO:0007669"/>
    <property type="project" value="TreeGrafter"/>
</dbReference>
<dbReference type="EMBL" id="VSSQ01000691">
    <property type="protein sequence ID" value="MPL99823.1"/>
    <property type="molecule type" value="Genomic_DNA"/>
</dbReference>
<sequence length="166" mass="19387">MYYNTKIEDLKIREAIIEDTKLILNLIIEMAEYEKLAHEVVATEESLGKSIFIKKRANALILELDENPIGYVIYFFNYSTFNGASGLYLEDIYIKKEYRGNGIGKEVFNLLFKIALEEDCKRIEWTCLNWNEPAKQFYKSLGASPMDEWTVHRLTENDIISLVQKN</sequence>
<evidence type="ECO:0000256" key="2">
    <source>
        <dbReference type="ARBA" id="ARBA00022679"/>
    </source>
</evidence>
<comment type="similarity">
    <text evidence="1">Belongs to the acetyltransferase family.</text>
</comment>
<dbReference type="Pfam" id="PF00583">
    <property type="entry name" value="Acetyltransf_1"/>
    <property type="match status" value="1"/>
</dbReference>
<proteinExistence type="inferred from homology"/>
<evidence type="ECO:0000256" key="3">
    <source>
        <dbReference type="ARBA" id="ARBA00023315"/>
    </source>
</evidence>
<evidence type="ECO:0000259" key="4">
    <source>
        <dbReference type="PROSITE" id="PS51186"/>
    </source>
</evidence>
<evidence type="ECO:0000256" key="1">
    <source>
        <dbReference type="ARBA" id="ARBA00008694"/>
    </source>
</evidence>
<dbReference type="PANTHER" id="PTHR10545">
    <property type="entry name" value="DIAMINE N-ACETYLTRANSFERASE"/>
    <property type="match status" value="1"/>
</dbReference>
<keyword evidence="2" id="KW-0808">Transferase</keyword>
<dbReference type="SUPFAM" id="SSF55729">
    <property type="entry name" value="Acyl-CoA N-acyltransferases (Nat)"/>
    <property type="match status" value="1"/>
</dbReference>
<dbReference type="PROSITE" id="PS51186">
    <property type="entry name" value="GNAT"/>
    <property type="match status" value="1"/>
</dbReference>
<feature type="domain" description="N-acetyltransferase" evidence="4">
    <location>
        <begin position="10"/>
        <end position="166"/>
    </location>
</feature>
<gene>
    <name evidence="5" type="ORF">SDC9_46044</name>
</gene>
<evidence type="ECO:0000313" key="5">
    <source>
        <dbReference type="EMBL" id="MPL99823.1"/>
    </source>
</evidence>
<dbReference type="AlphaFoldDB" id="A0A644WBQ7"/>
<dbReference type="InterPro" id="IPR000182">
    <property type="entry name" value="GNAT_dom"/>
</dbReference>
<dbReference type="Gene3D" id="3.40.630.30">
    <property type="match status" value="1"/>
</dbReference>
<dbReference type="PANTHER" id="PTHR10545:SF29">
    <property type="entry name" value="GH14572P-RELATED"/>
    <property type="match status" value="1"/>
</dbReference>
<organism evidence="5">
    <name type="scientific">bioreactor metagenome</name>
    <dbReference type="NCBI Taxonomy" id="1076179"/>
    <lineage>
        <taxon>unclassified sequences</taxon>
        <taxon>metagenomes</taxon>
        <taxon>ecological metagenomes</taxon>
    </lineage>
</organism>
<accession>A0A644WBQ7</accession>
<dbReference type="InterPro" id="IPR051016">
    <property type="entry name" value="Diverse_Substrate_AcTransf"/>
</dbReference>
<dbReference type="CDD" id="cd04301">
    <property type="entry name" value="NAT_SF"/>
    <property type="match status" value="1"/>
</dbReference>